<proteinExistence type="predicted"/>
<comment type="caution">
    <text evidence="6">The sequence shown here is derived from an EMBL/GenBank/DDBJ whole genome shotgun (WGS) entry which is preliminary data.</text>
</comment>
<dbReference type="CDD" id="cd09870">
    <property type="entry name" value="PIN_YEN1"/>
    <property type="match status" value="1"/>
</dbReference>
<feature type="region of interest" description="Disordered" evidence="3">
    <location>
        <begin position="539"/>
        <end position="591"/>
    </location>
</feature>
<keyword evidence="2" id="KW-0378">Hydrolase</keyword>
<keyword evidence="7" id="KW-1185">Reference proteome</keyword>
<dbReference type="PRINTS" id="PR00853">
    <property type="entry name" value="XPGRADSUPER"/>
</dbReference>
<dbReference type="AlphaFoldDB" id="A0A8H8D990"/>
<reference evidence="6 7" key="1">
    <citation type="submission" date="2020-12" db="EMBL/GenBank/DDBJ databases">
        <title>Effect of drift, selection, and recombination on the evolution of hybrid genomes in Candida yeast pathogens.</title>
        <authorList>
            <person name="Mixao V."/>
            <person name="Ksiezopolska E."/>
            <person name="Saus E."/>
            <person name="Boekhout T."/>
            <person name="Gacser A."/>
            <person name="Gabaldon T."/>
        </authorList>
    </citation>
    <scope>NUCLEOTIDE SEQUENCE [LARGE SCALE GENOMIC DNA]</scope>
    <source>
        <strain evidence="6 7">BP57</strain>
    </source>
</reference>
<dbReference type="PANTHER" id="PTHR11081">
    <property type="entry name" value="FLAP ENDONUCLEASE FAMILY MEMBER"/>
    <property type="match status" value="1"/>
</dbReference>
<dbReference type="RefSeq" id="XP_067545973.1">
    <property type="nucleotide sequence ID" value="XM_067694779.1"/>
</dbReference>
<evidence type="ECO:0000256" key="3">
    <source>
        <dbReference type="SAM" id="MobiDB-lite"/>
    </source>
</evidence>
<dbReference type="PANTHER" id="PTHR11081:SF72">
    <property type="entry name" value="HOLLIDAY JUNCTION RESOLVASE YEN1"/>
    <property type="match status" value="1"/>
</dbReference>
<dbReference type="GO" id="GO:0017108">
    <property type="term" value="F:5'-flap endonuclease activity"/>
    <property type="evidence" value="ECO:0007669"/>
    <property type="project" value="TreeGrafter"/>
</dbReference>
<dbReference type="SUPFAM" id="SSF88723">
    <property type="entry name" value="PIN domain-like"/>
    <property type="match status" value="1"/>
</dbReference>
<evidence type="ECO:0000256" key="1">
    <source>
        <dbReference type="ARBA" id="ARBA00022722"/>
    </source>
</evidence>
<dbReference type="InterPro" id="IPR006086">
    <property type="entry name" value="XPG-I_dom"/>
</dbReference>
<evidence type="ECO:0000256" key="2">
    <source>
        <dbReference type="ARBA" id="ARBA00022801"/>
    </source>
</evidence>
<dbReference type="SMART" id="SM00485">
    <property type="entry name" value="XPGN"/>
    <property type="match status" value="1"/>
</dbReference>
<dbReference type="Pfam" id="PF00867">
    <property type="entry name" value="XPG_I"/>
    <property type="match status" value="1"/>
</dbReference>
<dbReference type="OrthoDB" id="2959108at2759"/>
<dbReference type="GeneID" id="93654216"/>
<dbReference type="InterPro" id="IPR036279">
    <property type="entry name" value="5-3_exonuclease_C_sf"/>
</dbReference>
<dbReference type="InterPro" id="IPR006084">
    <property type="entry name" value="XPG/Rad2"/>
</dbReference>
<dbReference type="Proteomes" id="UP000669133">
    <property type="component" value="Unassembled WGS sequence"/>
</dbReference>
<feature type="domain" description="XPG N-terminal" evidence="5">
    <location>
        <begin position="1"/>
        <end position="117"/>
    </location>
</feature>
<feature type="domain" description="XPG-I" evidence="4">
    <location>
        <begin position="129"/>
        <end position="215"/>
    </location>
</feature>
<evidence type="ECO:0000259" key="5">
    <source>
        <dbReference type="SMART" id="SM00485"/>
    </source>
</evidence>
<dbReference type="SUPFAM" id="SSF47807">
    <property type="entry name" value="5' to 3' exonuclease, C-terminal subdomain"/>
    <property type="match status" value="1"/>
</dbReference>
<dbReference type="GO" id="GO:0006281">
    <property type="term" value="P:DNA repair"/>
    <property type="evidence" value="ECO:0007669"/>
    <property type="project" value="UniProtKB-ARBA"/>
</dbReference>
<dbReference type="InterPro" id="IPR006085">
    <property type="entry name" value="XPG_DNA_repair_N"/>
</dbReference>
<dbReference type="GO" id="GO:0005737">
    <property type="term" value="C:cytoplasm"/>
    <property type="evidence" value="ECO:0007669"/>
    <property type="project" value="TreeGrafter"/>
</dbReference>
<organism evidence="6 7">
    <name type="scientific">Candida metapsilosis</name>
    <dbReference type="NCBI Taxonomy" id="273372"/>
    <lineage>
        <taxon>Eukaryota</taxon>
        <taxon>Fungi</taxon>
        <taxon>Dikarya</taxon>
        <taxon>Ascomycota</taxon>
        <taxon>Saccharomycotina</taxon>
        <taxon>Pichiomycetes</taxon>
        <taxon>Debaryomycetaceae</taxon>
        <taxon>Candida/Lodderomyces clade</taxon>
        <taxon>Candida</taxon>
    </lineage>
</organism>
<sequence length="614" mass="70047">MGIPELWEVLKPGFDKRICIDELVDQYIKKLGRPPRIAVDAYMFIFQSDHSSIISDDKTGIMVQNFMSKILALIGLNVSVIVVFDGILKPDKSGSGSPQDYEKELTKLQYTTSFAEANEFIEQLKETLRVNKIEFLQAAGEAEAQCAYIQKLGIVDFVISNDVDSLVFGATQVLRNYSRFVEDIGHSPSKKSATLKQKYYVTPVNMKRVEEETGLTRVRLVFLATLRGGDYSSGVKRMGIVNAKNLALSGTLFGKFYNRSLTKQELKEAKRLDSVPSEPPPDFAEELEHCFVKKDVASIYPWDARKDKQTREGLFNKLLNSLNESLSVFNRDIFGRGVTITERFAFDEYFVLLYFFPLVQTTLPIFLPWTLSSGELETNFKITLRMQQKEELSRSSEVESIDFDDDISLIVSSANHLFVPKTYSWQIKHIVFKLASYTTMVKITNEKVEDGVEKVMLKYDEREIRNKFPMSVEARRVIESPEKGKNVDDNISYIWIPTSLAKMYCPQLIAEYEQYKHEKAQTKKGKKSSQKTTLDMLEYSPTKKSNSGFDLSQPIPFEIKPSISPPKRTSPKGKVKKPSPRKNVADDDSQRKLDFYFKAKNDIGNNPFLDANPK</sequence>
<dbReference type="GO" id="GO:0005634">
    <property type="term" value="C:nucleus"/>
    <property type="evidence" value="ECO:0007669"/>
    <property type="project" value="TreeGrafter"/>
</dbReference>
<gene>
    <name evidence="6" type="ORF">I9W82_005587</name>
</gene>
<keyword evidence="1" id="KW-0540">Nuclease</keyword>
<evidence type="ECO:0000259" key="4">
    <source>
        <dbReference type="SMART" id="SM00484"/>
    </source>
</evidence>
<dbReference type="InterPro" id="IPR029060">
    <property type="entry name" value="PIN-like_dom_sf"/>
</dbReference>
<protein>
    <recommendedName>
        <fullName evidence="8">XPG-I domain-containing protein</fullName>
    </recommendedName>
</protein>
<evidence type="ECO:0000313" key="6">
    <source>
        <dbReference type="EMBL" id="KAG5416857.1"/>
    </source>
</evidence>
<feature type="compositionally biased region" description="Basic residues" evidence="3">
    <location>
        <begin position="569"/>
        <end position="580"/>
    </location>
</feature>
<dbReference type="GO" id="GO:0008409">
    <property type="term" value="F:5'-3' exonuclease activity"/>
    <property type="evidence" value="ECO:0007669"/>
    <property type="project" value="TreeGrafter"/>
</dbReference>
<accession>A0A8H8D990</accession>
<name>A0A8H8D990_9ASCO</name>
<dbReference type="Gene3D" id="3.40.50.1010">
    <property type="entry name" value="5'-nuclease"/>
    <property type="match status" value="1"/>
</dbReference>
<dbReference type="EMBL" id="JAEOAQ010000008">
    <property type="protein sequence ID" value="KAG5416857.1"/>
    <property type="molecule type" value="Genomic_DNA"/>
</dbReference>
<evidence type="ECO:0008006" key="8">
    <source>
        <dbReference type="Google" id="ProtNLM"/>
    </source>
</evidence>
<evidence type="ECO:0000313" key="7">
    <source>
        <dbReference type="Proteomes" id="UP000669133"/>
    </source>
</evidence>
<dbReference type="SMART" id="SM00484">
    <property type="entry name" value="XPGI"/>
    <property type="match status" value="1"/>
</dbReference>